<dbReference type="EMBL" id="ML178843">
    <property type="protein sequence ID" value="TFK97919.1"/>
    <property type="molecule type" value="Genomic_DNA"/>
</dbReference>
<name>A0A5C3QA55_9AGAR</name>
<organism evidence="1 2">
    <name type="scientific">Pterulicium gracile</name>
    <dbReference type="NCBI Taxonomy" id="1884261"/>
    <lineage>
        <taxon>Eukaryota</taxon>
        <taxon>Fungi</taxon>
        <taxon>Dikarya</taxon>
        <taxon>Basidiomycota</taxon>
        <taxon>Agaricomycotina</taxon>
        <taxon>Agaricomycetes</taxon>
        <taxon>Agaricomycetidae</taxon>
        <taxon>Agaricales</taxon>
        <taxon>Pleurotineae</taxon>
        <taxon>Pterulaceae</taxon>
        <taxon>Pterulicium</taxon>
    </lineage>
</organism>
<gene>
    <name evidence="1" type="ORF">BDV98DRAFT_247567</name>
</gene>
<reference evidence="1 2" key="1">
    <citation type="journal article" date="2019" name="Nat. Ecol. Evol.">
        <title>Megaphylogeny resolves global patterns of mushroom evolution.</title>
        <authorList>
            <person name="Varga T."/>
            <person name="Krizsan K."/>
            <person name="Foldi C."/>
            <person name="Dima B."/>
            <person name="Sanchez-Garcia M."/>
            <person name="Sanchez-Ramirez S."/>
            <person name="Szollosi G.J."/>
            <person name="Szarkandi J.G."/>
            <person name="Papp V."/>
            <person name="Albert L."/>
            <person name="Andreopoulos W."/>
            <person name="Angelini C."/>
            <person name="Antonin V."/>
            <person name="Barry K.W."/>
            <person name="Bougher N.L."/>
            <person name="Buchanan P."/>
            <person name="Buyck B."/>
            <person name="Bense V."/>
            <person name="Catcheside P."/>
            <person name="Chovatia M."/>
            <person name="Cooper J."/>
            <person name="Damon W."/>
            <person name="Desjardin D."/>
            <person name="Finy P."/>
            <person name="Geml J."/>
            <person name="Haridas S."/>
            <person name="Hughes K."/>
            <person name="Justo A."/>
            <person name="Karasinski D."/>
            <person name="Kautmanova I."/>
            <person name="Kiss B."/>
            <person name="Kocsube S."/>
            <person name="Kotiranta H."/>
            <person name="LaButti K.M."/>
            <person name="Lechner B.E."/>
            <person name="Liimatainen K."/>
            <person name="Lipzen A."/>
            <person name="Lukacs Z."/>
            <person name="Mihaltcheva S."/>
            <person name="Morgado L.N."/>
            <person name="Niskanen T."/>
            <person name="Noordeloos M.E."/>
            <person name="Ohm R.A."/>
            <person name="Ortiz-Santana B."/>
            <person name="Ovrebo C."/>
            <person name="Racz N."/>
            <person name="Riley R."/>
            <person name="Savchenko A."/>
            <person name="Shiryaev A."/>
            <person name="Soop K."/>
            <person name="Spirin V."/>
            <person name="Szebenyi C."/>
            <person name="Tomsovsky M."/>
            <person name="Tulloss R.E."/>
            <person name="Uehling J."/>
            <person name="Grigoriev I.V."/>
            <person name="Vagvolgyi C."/>
            <person name="Papp T."/>
            <person name="Martin F.M."/>
            <person name="Miettinen O."/>
            <person name="Hibbett D.S."/>
            <person name="Nagy L.G."/>
        </authorList>
    </citation>
    <scope>NUCLEOTIDE SEQUENCE [LARGE SCALE GENOMIC DNA]</scope>
    <source>
        <strain evidence="1 2">CBS 309.79</strain>
    </source>
</reference>
<dbReference type="AlphaFoldDB" id="A0A5C3QA55"/>
<evidence type="ECO:0000313" key="1">
    <source>
        <dbReference type="EMBL" id="TFK97919.1"/>
    </source>
</evidence>
<dbReference type="Proteomes" id="UP000305067">
    <property type="component" value="Unassembled WGS sequence"/>
</dbReference>
<sequence>MAVSLATFGSFPVIPQLYVPYSRRCADEEDVNCFTSIKGCHSPPDRETLRCDDPEGWSVSLVFVGTGAEFPWASNCTVKSCMWSIDDVDCGITPPTGGPMEYLEGLMGGGDTKHTFTMFSTEGYAMAGLEYATIHTRLDTLVGEQDDIWIPASYSMLDYQGNWKEIDDASEAPPVSQFREPADGNASVSIDLLAESVHFRHHVWGPSSAETYMYPNWTVSINGDPGEERREPVDLTPAGRNNITLLPEDPETTESRFRMEFLGLSYRPLSNVTRIRDVTPLALVEAAESFDYSKLVGTDTQCRDHREGGAFGLHGGSVGTIGLVWSAFASASYVVWYA</sequence>
<protein>
    <submittedName>
        <fullName evidence="1">Uncharacterized protein</fullName>
    </submittedName>
</protein>
<keyword evidence="2" id="KW-1185">Reference proteome</keyword>
<proteinExistence type="predicted"/>
<accession>A0A5C3QA55</accession>
<evidence type="ECO:0000313" key="2">
    <source>
        <dbReference type="Proteomes" id="UP000305067"/>
    </source>
</evidence>